<keyword evidence="3" id="KW-0472">Membrane</keyword>
<keyword evidence="2" id="KW-0812">Transmembrane</keyword>
<accession>A3U2G7</accession>
<dbReference type="InterPro" id="IPR000184">
    <property type="entry name" value="Bac_surfAg_D15"/>
</dbReference>
<sequence length="599" mass="63064">MPIALRAFAPGSALAAAFALLIVSPPALSADLVLRAPDDLRDSVAAASLTQSAIDEGRTEPQDLIAAAQADYRRVLAALYEEGYFSAEVHVRVDGTEAAALSPLRPPARVGTVEISVTPGPVFTFGRAEVAPLPATATPLEGFAPGRPAGTEIMRDAAEDGVGDWRQAGHAKARVSDQSIVADHASNRVDARFRITPGPRLTFAPARLAPESFDSAVRPERIRAIAGVPEGEIYDPDEIDQAERRLRRTGAFRVATVTEAEEIGPGDTLGTVIEVEDAEPRRFGFGAEVSTVEGLRLTTFWLHRNAFGGAERLRFDAEVAGIGGQTGGIDYSLAASLTRPAFRHPDAQLTFRALIEREDEPTYLSDRLELAVGVDRIIDEQLTLRGEVGLRVARTTDAFGTRDFSHVLLTGGATWDNRDSATDPRDGAYAEAELMPFVGVSGSESGIRSTAEIRGYRPLGDRLVLAGRVQLGAVFGPAIADTPPDFLFYSGGGGTVRGQGYQSLGVGSGANKTGGRSFAALSAELRADVTEKIGAVVFADYGYVAASSSFEGGSWHGGAGIGVRYKTGIGPIRADIATPVTGGRAGDSISLYVGIGQAF</sequence>
<dbReference type="RefSeq" id="WP_009807215.1">
    <property type="nucleotide sequence ID" value="NZ_CH724131.1"/>
</dbReference>
<keyword evidence="4" id="KW-0732">Signal</keyword>
<organism evidence="6 7">
    <name type="scientific">Pseudooceanicola batsensis (strain ATCC BAA-863 / DSM 15984 / KCTC 12145 / HTCC2597)</name>
    <name type="common">Oceanicola batsensis</name>
    <dbReference type="NCBI Taxonomy" id="252305"/>
    <lineage>
        <taxon>Bacteria</taxon>
        <taxon>Pseudomonadati</taxon>
        <taxon>Pseudomonadota</taxon>
        <taxon>Alphaproteobacteria</taxon>
        <taxon>Rhodobacterales</taxon>
        <taxon>Paracoccaceae</taxon>
        <taxon>Pseudooceanicola</taxon>
    </lineage>
</organism>
<evidence type="ECO:0000259" key="5">
    <source>
        <dbReference type="Pfam" id="PF01103"/>
    </source>
</evidence>
<comment type="subcellular location">
    <subcellularLocation>
        <location evidence="1">Membrane</location>
    </subcellularLocation>
</comment>
<dbReference type="InterPro" id="IPR039910">
    <property type="entry name" value="D15-like"/>
</dbReference>
<dbReference type="OrthoDB" id="9769707at2"/>
<feature type="domain" description="Bacterial surface antigen (D15)" evidence="5">
    <location>
        <begin position="305"/>
        <end position="599"/>
    </location>
</feature>
<dbReference type="GO" id="GO:0019867">
    <property type="term" value="C:outer membrane"/>
    <property type="evidence" value="ECO:0007669"/>
    <property type="project" value="InterPro"/>
</dbReference>
<dbReference type="Gene3D" id="3.10.20.310">
    <property type="entry name" value="membrane protein fhac"/>
    <property type="match status" value="1"/>
</dbReference>
<dbReference type="eggNOG" id="COG0729">
    <property type="taxonomic scope" value="Bacteria"/>
</dbReference>
<evidence type="ECO:0000256" key="1">
    <source>
        <dbReference type="ARBA" id="ARBA00004370"/>
    </source>
</evidence>
<proteinExistence type="predicted"/>
<dbReference type="PANTHER" id="PTHR12815:SF42">
    <property type="entry name" value="BACTERIAL SURFACE ANTIGEN (D15) DOMAIN-CONTAINING PROTEIN"/>
    <property type="match status" value="1"/>
</dbReference>
<dbReference type="PANTHER" id="PTHR12815">
    <property type="entry name" value="SORTING AND ASSEMBLY MACHINERY SAMM50 PROTEIN FAMILY MEMBER"/>
    <property type="match status" value="1"/>
</dbReference>
<dbReference type="Gene3D" id="2.40.160.50">
    <property type="entry name" value="membrane protein fhac: a member of the omp85/tpsb transporter family"/>
    <property type="match status" value="1"/>
</dbReference>
<dbReference type="Proteomes" id="UP000004318">
    <property type="component" value="Unassembled WGS sequence"/>
</dbReference>
<keyword evidence="7" id="KW-1185">Reference proteome</keyword>
<reference evidence="6 7" key="1">
    <citation type="journal article" date="2010" name="J. Bacteriol.">
        <title>Genome sequences of Oceanicola granulosus HTCC2516(T) and Oceanicola batsensis HTCC2597(TDelta).</title>
        <authorList>
            <person name="Thrash J.C."/>
            <person name="Cho J.C."/>
            <person name="Vergin K.L."/>
            <person name="Giovannoni S.J."/>
        </authorList>
    </citation>
    <scope>NUCLEOTIDE SEQUENCE [LARGE SCALE GENOMIC DNA]</scope>
    <source>
        <strain evidence="7">ATCC BAA-863 / DSM 15984 / KCTC 12145 / HTCC2597</strain>
    </source>
</reference>
<dbReference type="Pfam" id="PF01103">
    <property type="entry name" value="Omp85"/>
    <property type="match status" value="1"/>
</dbReference>
<comment type="caution">
    <text evidence="6">The sequence shown here is derived from an EMBL/GenBank/DDBJ whole genome shotgun (WGS) entry which is preliminary data.</text>
</comment>
<name>A3U2G7_PSEBH</name>
<feature type="signal peptide" evidence="4">
    <location>
        <begin position="1"/>
        <end position="29"/>
    </location>
</feature>
<evidence type="ECO:0000256" key="2">
    <source>
        <dbReference type="ARBA" id="ARBA00022452"/>
    </source>
</evidence>
<dbReference type="HOGENOM" id="CLU_018618_0_1_5"/>
<keyword evidence="2" id="KW-1134">Transmembrane beta strand</keyword>
<dbReference type="EMBL" id="AAMO01000011">
    <property type="protein sequence ID" value="EAQ01767.1"/>
    <property type="molecule type" value="Genomic_DNA"/>
</dbReference>
<dbReference type="STRING" id="252305.OB2597_15026"/>
<evidence type="ECO:0000256" key="4">
    <source>
        <dbReference type="SAM" id="SignalP"/>
    </source>
</evidence>
<feature type="chain" id="PRO_5002660120" evidence="4">
    <location>
        <begin position="30"/>
        <end position="599"/>
    </location>
</feature>
<dbReference type="AlphaFoldDB" id="A3U2G7"/>
<evidence type="ECO:0000313" key="7">
    <source>
        <dbReference type="Proteomes" id="UP000004318"/>
    </source>
</evidence>
<evidence type="ECO:0000256" key="3">
    <source>
        <dbReference type="ARBA" id="ARBA00023136"/>
    </source>
</evidence>
<protein>
    <submittedName>
        <fullName evidence="6">Outer membrane protein, OMP85 family protein</fullName>
    </submittedName>
</protein>
<gene>
    <name evidence="6" type="ORF">OB2597_15026</name>
</gene>
<evidence type="ECO:0000313" key="6">
    <source>
        <dbReference type="EMBL" id="EAQ01767.1"/>
    </source>
</evidence>